<dbReference type="Proteomes" id="UP000669239">
    <property type="component" value="Unassembled WGS sequence"/>
</dbReference>
<dbReference type="AlphaFoldDB" id="A0AAW5C906"/>
<dbReference type="InterPro" id="IPR002560">
    <property type="entry name" value="Transposase_DDE"/>
</dbReference>
<dbReference type="EMBL" id="JAAITT010000085">
    <property type="protein sequence ID" value="NSJ52597.1"/>
    <property type="molecule type" value="Genomic_DNA"/>
</dbReference>
<feature type="domain" description="Transposase IS204/IS1001/IS1096/IS1165 DDE" evidence="1">
    <location>
        <begin position="2"/>
        <end position="45"/>
    </location>
</feature>
<protein>
    <submittedName>
        <fullName evidence="2">Transposase</fullName>
    </submittedName>
</protein>
<keyword evidence="4" id="KW-1185">Reference proteome</keyword>
<evidence type="ECO:0000313" key="5">
    <source>
        <dbReference type="Proteomes" id="UP001299608"/>
    </source>
</evidence>
<sequence length="60" mass="6597">LSRFAKGMEKDLAAVENSVASPLSNGFVEGTNSKLKMVKRTMYGRCNKLLLAAKLMYSKV</sequence>
<evidence type="ECO:0000313" key="3">
    <source>
        <dbReference type="EMBL" id="NSJ52597.1"/>
    </source>
</evidence>
<dbReference type="RefSeq" id="WP_165642100.1">
    <property type="nucleotide sequence ID" value="NZ_JAAITT010000085.1"/>
</dbReference>
<dbReference type="Proteomes" id="UP001299608">
    <property type="component" value="Unassembled WGS sequence"/>
</dbReference>
<comment type="caution">
    <text evidence="2">The sequence shown here is derived from an EMBL/GenBank/DDBJ whole genome shotgun (WGS) entry which is preliminary data.</text>
</comment>
<proteinExistence type="predicted"/>
<feature type="non-terminal residue" evidence="2">
    <location>
        <position position="1"/>
    </location>
</feature>
<evidence type="ECO:0000313" key="2">
    <source>
        <dbReference type="EMBL" id="MCG4749559.1"/>
    </source>
</evidence>
<accession>A0AAW5C906</accession>
<evidence type="ECO:0000313" key="4">
    <source>
        <dbReference type="Proteomes" id="UP000669239"/>
    </source>
</evidence>
<reference evidence="2" key="3">
    <citation type="submission" date="2022-01" db="EMBL/GenBank/DDBJ databases">
        <title>Collection of gut derived symbiotic bacterial strains cultured from healthy donors.</title>
        <authorList>
            <person name="Lin H."/>
            <person name="Kohout C."/>
            <person name="Waligurski E."/>
            <person name="Pamer E.G."/>
        </authorList>
    </citation>
    <scope>NUCLEOTIDE SEQUENCE</scope>
    <source>
        <strain evidence="2">DFI.6.55</strain>
    </source>
</reference>
<reference evidence="3 4" key="1">
    <citation type="journal article" date="2020" name="Cell Host Microbe">
        <title>Functional and Genomic Variation between Human-Derived Isolates of Lachnospiraceae Reveals Inter- and Intra-Species Diversity.</title>
        <authorList>
            <person name="Sorbara M.T."/>
            <person name="Littmann E.R."/>
            <person name="Fontana E."/>
            <person name="Moody T.U."/>
            <person name="Kohout C.E."/>
            <person name="Gjonbalaj M."/>
            <person name="Eaton V."/>
            <person name="Seok R."/>
            <person name="Leiner I.M."/>
            <person name="Pamer E.G."/>
        </authorList>
    </citation>
    <scope>NUCLEOTIDE SEQUENCE [LARGE SCALE GENOMIC DNA]</scope>
    <source>
        <strain evidence="3 4">MSK.1.17</strain>
    </source>
</reference>
<gene>
    <name evidence="3" type="ORF">G5B36_28575</name>
    <name evidence="2" type="ORF">L0N08_29655</name>
</gene>
<dbReference type="Pfam" id="PF01610">
    <property type="entry name" value="DDE_Tnp_ISL3"/>
    <property type="match status" value="1"/>
</dbReference>
<name>A0AAW5C906_9FIRM</name>
<organism evidence="2 5">
    <name type="scientific">Enterocloster aldenensis</name>
    <dbReference type="NCBI Taxonomy" id="358742"/>
    <lineage>
        <taxon>Bacteria</taxon>
        <taxon>Bacillati</taxon>
        <taxon>Bacillota</taxon>
        <taxon>Clostridia</taxon>
        <taxon>Lachnospirales</taxon>
        <taxon>Lachnospiraceae</taxon>
        <taxon>Enterocloster</taxon>
    </lineage>
</organism>
<evidence type="ECO:0000259" key="1">
    <source>
        <dbReference type="Pfam" id="PF01610"/>
    </source>
</evidence>
<reference evidence="3" key="2">
    <citation type="submission" date="2020-02" db="EMBL/GenBank/DDBJ databases">
        <authorList>
            <person name="Littmann E."/>
            <person name="Sorbara M."/>
        </authorList>
    </citation>
    <scope>NUCLEOTIDE SEQUENCE</scope>
    <source>
        <strain evidence="3">MSK.1.17</strain>
    </source>
</reference>
<dbReference type="EMBL" id="JAKNGE010000111">
    <property type="protein sequence ID" value="MCG4749559.1"/>
    <property type="molecule type" value="Genomic_DNA"/>
</dbReference>